<name>A0A944QTL0_9GAMM</name>
<proteinExistence type="predicted"/>
<protein>
    <submittedName>
        <fullName evidence="1">HAD family hydrolase</fullName>
    </submittedName>
</protein>
<dbReference type="SFLD" id="SFLDG01135">
    <property type="entry name" value="C1.5.6:_HAD__Beta-PGM__Phospha"/>
    <property type="match status" value="1"/>
</dbReference>
<dbReference type="InterPro" id="IPR023198">
    <property type="entry name" value="PGP-like_dom2"/>
</dbReference>
<gene>
    <name evidence="1" type="ORF">KME65_13925</name>
</gene>
<dbReference type="Pfam" id="PF00702">
    <property type="entry name" value="Hydrolase"/>
    <property type="match status" value="1"/>
</dbReference>
<dbReference type="NCBIfam" id="TIGR01509">
    <property type="entry name" value="HAD-SF-IA-v3"/>
    <property type="match status" value="1"/>
</dbReference>
<dbReference type="PANTHER" id="PTHR42896">
    <property type="entry name" value="XYLULOSE-1,5-BISPHOSPHATE (XUBP) PHOSPHATASE"/>
    <property type="match status" value="1"/>
</dbReference>
<dbReference type="InterPro" id="IPR036412">
    <property type="entry name" value="HAD-like_sf"/>
</dbReference>
<dbReference type="InterPro" id="IPR006439">
    <property type="entry name" value="HAD-SF_hydro_IA"/>
</dbReference>
<organism evidence="1 2">
    <name type="scientific">Candidatus Thiodiazotropha taylori</name>
    <dbReference type="NCBI Taxonomy" id="2792791"/>
    <lineage>
        <taxon>Bacteria</taxon>
        <taxon>Pseudomonadati</taxon>
        <taxon>Pseudomonadota</taxon>
        <taxon>Gammaproteobacteria</taxon>
        <taxon>Chromatiales</taxon>
        <taxon>Sedimenticolaceae</taxon>
        <taxon>Candidatus Thiodiazotropha</taxon>
    </lineage>
</organism>
<dbReference type="Gene3D" id="3.40.50.1000">
    <property type="entry name" value="HAD superfamily/HAD-like"/>
    <property type="match status" value="1"/>
</dbReference>
<dbReference type="SUPFAM" id="SSF56784">
    <property type="entry name" value="HAD-like"/>
    <property type="match status" value="1"/>
</dbReference>
<sequence>MAELEALIFDVDGTLADTERDGHRVAFNRAFETSGLDWEWSVTLYGKLLAVTGGKERIRHYLDHYNPDYPRPDDLDGFIAALHASKTEHYTRMLSQGLIPMRNGVKRLLQEARQAGLRLAIATTTTPANVSALLQHSLSPDAESWFEVIAAGDIVAAKKPAPDIYLWAMQQMGLPADACLAFEDSHNGVQSAQRAAIDSILVTTNGYTDEDDFSGATLVIDQFGEPDQPFQVKSGTANGHNYVDIALLQTLHGRSDR</sequence>
<dbReference type="Proteomes" id="UP000770889">
    <property type="component" value="Unassembled WGS sequence"/>
</dbReference>
<dbReference type="EMBL" id="JAHHGM010000013">
    <property type="protein sequence ID" value="MBT2990048.1"/>
    <property type="molecule type" value="Genomic_DNA"/>
</dbReference>
<dbReference type="CDD" id="cd07528">
    <property type="entry name" value="HAD_CbbY-like"/>
    <property type="match status" value="1"/>
</dbReference>
<evidence type="ECO:0000313" key="2">
    <source>
        <dbReference type="Proteomes" id="UP000770889"/>
    </source>
</evidence>
<dbReference type="SFLD" id="SFLDG01129">
    <property type="entry name" value="C1.5:_HAD__Beta-PGM__Phosphata"/>
    <property type="match status" value="1"/>
</dbReference>
<dbReference type="PANTHER" id="PTHR42896:SF2">
    <property type="entry name" value="CBBY-LIKE PROTEIN"/>
    <property type="match status" value="1"/>
</dbReference>
<dbReference type="InterPro" id="IPR023214">
    <property type="entry name" value="HAD_sf"/>
</dbReference>
<dbReference type="AlphaFoldDB" id="A0A944QTL0"/>
<dbReference type="PRINTS" id="PR00413">
    <property type="entry name" value="HADHALOGNASE"/>
</dbReference>
<comment type="caution">
    <text evidence="1">The sequence shown here is derived from an EMBL/GenBank/DDBJ whole genome shotgun (WGS) entry which is preliminary data.</text>
</comment>
<keyword evidence="1" id="KW-0378">Hydrolase</keyword>
<reference evidence="1 2" key="1">
    <citation type="submission" date="2021-05" db="EMBL/GenBank/DDBJ databases">
        <title>Genetic and Functional Diversity in Clade A Lucinid endosymbionts from the Bahamas.</title>
        <authorList>
            <person name="Giani N.M."/>
            <person name="Engel A.S."/>
            <person name="Campbell B.J."/>
        </authorList>
    </citation>
    <scope>NUCLEOTIDE SEQUENCE [LARGE SCALE GENOMIC DNA]</scope>
    <source>
        <strain evidence="1">LUC16012Gg_MoonRockCtena</strain>
    </source>
</reference>
<dbReference type="SFLD" id="SFLDS00003">
    <property type="entry name" value="Haloacid_Dehalogenase"/>
    <property type="match status" value="1"/>
</dbReference>
<dbReference type="InterPro" id="IPR044999">
    <property type="entry name" value="CbbY-like"/>
</dbReference>
<dbReference type="SFLD" id="SFLDF00035">
    <property type="entry name" value="phosphoglycolate_phosphatase"/>
    <property type="match status" value="1"/>
</dbReference>
<dbReference type="GO" id="GO:0016787">
    <property type="term" value="F:hydrolase activity"/>
    <property type="evidence" value="ECO:0007669"/>
    <property type="project" value="UniProtKB-KW"/>
</dbReference>
<evidence type="ECO:0000313" key="1">
    <source>
        <dbReference type="EMBL" id="MBT2990048.1"/>
    </source>
</evidence>
<accession>A0A944QTL0</accession>
<dbReference type="Gene3D" id="1.10.150.240">
    <property type="entry name" value="Putative phosphatase, domain 2"/>
    <property type="match status" value="1"/>
</dbReference>